<sequence>MSCCLRCVACCGLFLEGGPAEISATGVLTYSNHHLKKAAIRERSIINCVRPGFPSFGWQSSIHHQQRIVFGVFRGRRPASASPQSFKAHVVDECAQSSVVGVALSHGLSPNLHKWIRRHLSAVQPGPHPGSAGYGCGSAACPQAEWFSYPDRHSHGGHLSLQCRLDRFESRCDKSNKLPVIFALDCSDRKAIQMVSARAATAAMIFAASH</sequence>
<gene>
    <name evidence="1" type="ORF">NCTC10392_03749</name>
</gene>
<evidence type="ECO:0000313" key="1">
    <source>
        <dbReference type="EMBL" id="SUD31811.1"/>
    </source>
</evidence>
<organism evidence="1 2">
    <name type="scientific">Pseudomonas fluorescens</name>
    <dbReference type="NCBI Taxonomy" id="294"/>
    <lineage>
        <taxon>Bacteria</taxon>
        <taxon>Pseudomonadati</taxon>
        <taxon>Pseudomonadota</taxon>
        <taxon>Gammaproteobacteria</taxon>
        <taxon>Pseudomonadales</taxon>
        <taxon>Pseudomonadaceae</taxon>
        <taxon>Pseudomonas</taxon>
    </lineage>
</organism>
<proteinExistence type="predicted"/>
<dbReference type="EMBL" id="UGUS01000002">
    <property type="protein sequence ID" value="SUD31811.1"/>
    <property type="molecule type" value="Genomic_DNA"/>
</dbReference>
<dbReference type="Proteomes" id="UP000255125">
    <property type="component" value="Unassembled WGS sequence"/>
</dbReference>
<evidence type="ECO:0000313" key="2">
    <source>
        <dbReference type="Proteomes" id="UP000255125"/>
    </source>
</evidence>
<dbReference type="AlphaFoldDB" id="A0A379IGE6"/>
<protein>
    <submittedName>
        <fullName evidence="1">Uncharacterized protein</fullName>
    </submittedName>
</protein>
<accession>A0A379IGE6</accession>
<reference evidence="1 2" key="1">
    <citation type="submission" date="2018-06" db="EMBL/GenBank/DDBJ databases">
        <authorList>
            <consortium name="Pathogen Informatics"/>
            <person name="Doyle S."/>
        </authorList>
    </citation>
    <scope>NUCLEOTIDE SEQUENCE [LARGE SCALE GENOMIC DNA]</scope>
    <source>
        <strain evidence="1 2">NCTC10392</strain>
    </source>
</reference>
<name>A0A379IGE6_PSEFL</name>